<dbReference type="Pfam" id="PF13456">
    <property type="entry name" value="RVT_3"/>
    <property type="match status" value="1"/>
</dbReference>
<dbReference type="SUPFAM" id="SSF53098">
    <property type="entry name" value="Ribonuclease H-like"/>
    <property type="match status" value="1"/>
</dbReference>
<dbReference type="CDD" id="cd06222">
    <property type="entry name" value="RNase_H_like"/>
    <property type="match status" value="1"/>
</dbReference>
<dbReference type="PANTHER" id="PTHR47723">
    <property type="entry name" value="OS05G0353850 PROTEIN"/>
    <property type="match status" value="1"/>
</dbReference>
<evidence type="ECO:0000259" key="1">
    <source>
        <dbReference type="Pfam" id="PF13456"/>
    </source>
</evidence>
<sequence>MAETFRNCFSLASNEGSIDRYIKWNHNNYPCIILNVDGSCLDSPVRYGFGGIIRNTFGHYLVGFSSFIQGPSNILLAELYAIYKGLLLAKDMNIDELVCYSDSLHSVNLIKGPHVKYHTHVVLIQDIKELLSQTNVSLYHTLREGNQCAISSLNLKPPQMPTT</sequence>
<dbReference type="InterPro" id="IPR012337">
    <property type="entry name" value="RNaseH-like_sf"/>
</dbReference>
<accession>A0A2K3LPW3</accession>
<dbReference type="GO" id="GO:0004523">
    <property type="term" value="F:RNA-DNA hybrid ribonuclease activity"/>
    <property type="evidence" value="ECO:0007669"/>
    <property type="project" value="InterPro"/>
</dbReference>
<evidence type="ECO:0000313" key="2">
    <source>
        <dbReference type="EMBL" id="PNX80557.1"/>
    </source>
</evidence>
<dbReference type="GO" id="GO:0003676">
    <property type="term" value="F:nucleic acid binding"/>
    <property type="evidence" value="ECO:0007669"/>
    <property type="project" value="InterPro"/>
</dbReference>
<dbReference type="PANTHER" id="PTHR47723:SF19">
    <property type="entry name" value="POLYNUCLEOTIDYL TRANSFERASE, RIBONUCLEASE H-LIKE SUPERFAMILY PROTEIN"/>
    <property type="match status" value="1"/>
</dbReference>
<proteinExistence type="predicted"/>
<dbReference type="EMBL" id="ASHM01038167">
    <property type="protein sequence ID" value="PNX80557.1"/>
    <property type="molecule type" value="Genomic_DNA"/>
</dbReference>
<dbReference type="Proteomes" id="UP000236291">
    <property type="component" value="Unassembled WGS sequence"/>
</dbReference>
<feature type="domain" description="RNase H type-1" evidence="1">
    <location>
        <begin position="35"/>
        <end position="150"/>
    </location>
</feature>
<protein>
    <submittedName>
        <fullName evidence="2">Ribonuclease H</fullName>
    </submittedName>
</protein>
<gene>
    <name evidence="2" type="ORF">L195_g036561</name>
</gene>
<dbReference type="AlphaFoldDB" id="A0A2K3LPW3"/>
<organism evidence="2 3">
    <name type="scientific">Trifolium pratense</name>
    <name type="common">Red clover</name>
    <dbReference type="NCBI Taxonomy" id="57577"/>
    <lineage>
        <taxon>Eukaryota</taxon>
        <taxon>Viridiplantae</taxon>
        <taxon>Streptophyta</taxon>
        <taxon>Embryophyta</taxon>
        <taxon>Tracheophyta</taxon>
        <taxon>Spermatophyta</taxon>
        <taxon>Magnoliopsida</taxon>
        <taxon>eudicotyledons</taxon>
        <taxon>Gunneridae</taxon>
        <taxon>Pentapetalae</taxon>
        <taxon>rosids</taxon>
        <taxon>fabids</taxon>
        <taxon>Fabales</taxon>
        <taxon>Fabaceae</taxon>
        <taxon>Papilionoideae</taxon>
        <taxon>50 kb inversion clade</taxon>
        <taxon>NPAAA clade</taxon>
        <taxon>Hologalegina</taxon>
        <taxon>IRL clade</taxon>
        <taxon>Trifolieae</taxon>
        <taxon>Trifolium</taxon>
    </lineage>
</organism>
<reference evidence="2 3" key="2">
    <citation type="journal article" date="2017" name="Front. Plant Sci.">
        <title>Gene Classification and Mining of Molecular Markers Useful in Red Clover (Trifolium pratense) Breeding.</title>
        <authorList>
            <person name="Istvanek J."/>
            <person name="Dluhosova J."/>
            <person name="Dluhos P."/>
            <person name="Patkova L."/>
            <person name="Nedelnik J."/>
            <person name="Repkova J."/>
        </authorList>
    </citation>
    <scope>NUCLEOTIDE SEQUENCE [LARGE SCALE GENOMIC DNA]</scope>
    <source>
        <strain evidence="3">cv. Tatra</strain>
        <tissue evidence="2">Young leaves</tissue>
    </source>
</reference>
<dbReference type="InterPro" id="IPR053151">
    <property type="entry name" value="RNase_H-like"/>
</dbReference>
<name>A0A2K3LPW3_TRIPR</name>
<dbReference type="InterPro" id="IPR044730">
    <property type="entry name" value="RNase_H-like_dom_plant"/>
</dbReference>
<dbReference type="InterPro" id="IPR036397">
    <property type="entry name" value="RNaseH_sf"/>
</dbReference>
<evidence type="ECO:0000313" key="3">
    <source>
        <dbReference type="Proteomes" id="UP000236291"/>
    </source>
</evidence>
<dbReference type="Gene3D" id="3.30.420.10">
    <property type="entry name" value="Ribonuclease H-like superfamily/Ribonuclease H"/>
    <property type="match status" value="1"/>
</dbReference>
<dbReference type="STRING" id="57577.A0A2K3LPW3"/>
<dbReference type="InterPro" id="IPR002156">
    <property type="entry name" value="RNaseH_domain"/>
</dbReference>
<reference evidence="2 3" key="1">
    <citation type="journal article" date="2014" name="Am. J. Bot.">
        <title>Genome assembly and annotation for red clover (Trifolium pratense; Fabaceae).</title>
        <authorList>
            <person name="Istvanek J."/>
            <person name="Jaros M."/>
            <person name="Krenek A."/>
            <person name="Repkova J."/>
        </authorList>
    </citation>
    <scope>NUCLEOTIDE SEQUENCE [LARGE SCALE GENOMIC DNA]</scope>
    <source>
        <strain evidence="3">cv. Tatra</strain>
        <tissue evidence="2">Young leaves</tissue>
    </source>
</reference>
<comment type="caution">
    <text evidence="2">The sequence shown here is derived from an EMBL/GenBank/DDBJ whole genome shotgun (WGS) entry which is preliminary data.</text>
</comment>